<name>S8DND7_FOMSC</name>
<evidence type="ECO:0000313" key="2">
    <source>
        <dbReference type="Proteomes" id="UP000015241"/>
    </source>
</evidence>
<dbReference type="Proteomes" id="UP000015241">
    <property type="component" value="Unassembled WGS sequence"/>
</dbReference>
<dbReference type="EMBL" id="KE504340">
    <property type="protein sequence ID" value="EPS92818.1"/>
    <property type="molecule type" value="Genomic_DNA"/>
</dbReference>
<reference evidence="1 2" key="1">
    <citation type="journal article" date="2012" name="Science">
        <title>The Paleozoic origin of enzymatic lignin decomposition reconstructed from 31 fungal genomes.</title>
        <authorList>
            <person name="Floudas D."/>
            <person name="Binder M."/>
            <person name="Riley R."/>
            <person name="Barry K."/>
            <person name="Blanchette R.A."/>
            <person name="Henrissat B."/>
            <person name="Martinez A.T."/>
            <person name="Otillar R."/>
            <person name="Spatafora J.W."/>
            <person name="Yadav J.S."/>
            <person name="Aerts A."/>
            <person name="Benoit I."/>
            <person name="Boyd A."/>
            <person name="Carlson A."/>
            <person name="Copeland A."/>
            <person name="Coutinho P.M."/>
            <person name="de Vries R.P."/>
            <person name="Ferreira P."/>
            <person name="Findley K."/>
            <person name="Foster B."/>
            <person name="Gaskell J."/>
            <person name="Glotzer D."/>
            <person name="Gorecki P."/>
            <person name="Heitman J."/>
            <person name="Hesse C."/>
            <person name="Hori C."/>
            <person name="Igarashi K."/>
            <person name="Jurgens J.A."/>
            <person name="Kallen N."/>
            <person name="Kersten P."/>
            <person name="Kohler A."/>
            <person name="Kuees U."/>
            <person name="Kumar T.K.A."/>
            <person name="Kuo A."/>
            <person name="LaButti K."/>
            <person name="Larrondo L.F."/>
            <person name="Lindquist E."/>
            <person name="Ling A."/>
            <person name="Lombard V."/>
            <person name="Lucas S."/>
            <person name="Lundell T."/>
            <person name="Martin R."/>
            <person name="McLaughlin D.J."/>
            <person name="Morgenstern I."/>
            <person name="Morin E."/>
            <person name="Murat C."/>
            <person name="Nagy L.G."/>
            <person name="Nolan M."/>
            <person name="Ohm R.A."/>
            <person name="Patyshakuliyeva A."/>
            <person name="Rokas A."/>
            <person name="Ruiz-Duenas F.J."/>
            <person name="Sabat G."/>
            <person name="Salamov A."/>
            <person name="Samejima M."/>
            <person name="Schmutz J."/>
            <person name="Slot J.C."/>
            <person name="St John F."/>
            <person name="Stenlid J."/>
            <person name="Sun H."/>
            <person name="Sun S."/>
            <person name="Syed K."/>
            <person name="Tsang A."/>
            <person name="Wiebenga A."/>
            <person name="Young D."/>
            <person name="Pisabarro A."/>
            <person name="Eastwood D.C."/>
            <person name="Martin F."/>
            <person name="Cullen D."/>
            <person name="Grigoriev I.V."/>
            <person name="Hibbett D.S."/>
        </authorList>
    </citation>
    <scope>NUCLEOTIDE SEQUENCE</scope>
    <source>
        <strain evidence="2">FP-58527</strain>
    </source>
</reference>
<dbReference type="InParanoid" id="S8DND7"/>
<gene>
    <name evidence="1" type="ORF">FOMPIDRAFT_131400</name>
</gene>
<proteinExistence type="predicted"/>
<protein>
    <submittedName>
        <fullName evidence="1">Uncharacterized protein</fullName>
    </submittedName>
</protein>
<organism evidence="1 2">
    <name type="scientific">Fomitopsis schrenkii</name>
    <name type="common">Brown rot fungus</name>
    <dbReference type="NCBI Taxonomy" id="2126942"/>
    <lineage>
        <taxon>Eukaryota</taxon>
        <taxon>Fungi</taxon>
        <taxon>Dikarya</taxon>
        <taxon>Basidiomycota</taxon>
        <taxon>Agaricomycotina</taxon>
        <taxon>Agaricomycetes</taxon>
        <taxon>Polyporales</taxon>
        <taxon>Fomitopsis</taxon>
    </lineage>
</organism>
<dbReference type="HOGENOM" id="CLU_3032341_0_0_1"/>
<evidence type="ECO:0000313" key="1">
    <source>
        <dbReference type="EMBL" id="EPS92818.1"/>
    </source>
</evidence>
<keyword evidence="2" id="KW-1185">Reference proteome</keyword>
<sequence>MACAQCTILRTSSGYSPTVCSHCTWRRSFLFRPCDQLTVLSAQTRTTEYASSLAA</sequence>
<accession>S8DND7</accession>
<dbReference type="AlphaFoldDB" id="S8DND7"/>